<dbReference type="PANTHER" id="PTHR45528">
    <property type="entry name" value="SENSOR HISTIDINE KINASE CPXA"/>
    <property type="match status" value="1"/>
</dbReference>
<keyword evidence="11 14" id="KW-1133">Transmembrane helix</keyword>
<evidence type="ECO:0000256" key="2">
    <source>
        <dbReference type="ARBA" id="ARBA00004651"/>
    </source>
</evidence>
<dbReference type="PANTHER" id="PTHR45528:SF1">
    <property type="entry name" value="SENSOR HISTIDINE KINASE CPXA"/>
    <property type="match status" value="1"/>
</dbReference>
<feature type="domain" description="HAMP" evidence="16">
    <location>
        <begin position="485"/>
        <end position="537"/>
    </location>
</feature>
<sequence>MDTKWKKSRAAAGFLAFLLGISMLLEGALYFGTALTSSGSRRWISDSFQADWRDTTEFQGFISARLVQLITMGAGGDVFGDINGYDGGDWGLRDTKVRSLHNVMKEDLNILYRVEREGKELYSNSDTLTSSTTAAQLPDGYGFLLQFDGAKVRAWRDGVELDIYGDGYYRYQNIDEPYQWYVPGYKNFTIDEAGSKVRVTMAVIDEPHIFIRGDYGNSGAKEYNELYYLKQNLQIYRETILAHAACMGVGGALFLVYILLRKDKQRADRLLARGTGRIWFEAKLVLAFLLVFFCMPRTQYLGDVWQDLVYSDTPQSTASGSTSAATYDPETGEWASVEPVYEYDYSFEQAIGIGTAVTTLSENHGWLLREYLPQLADHAPGLLAVLWGLYLLIINDWRYNKKPWRHGVLGMLAARELSRPIQKQMSRLAGLTGLTFGALGLVAGYLFLVIVSNEGWPDPLWWYFLVLGPCMSALLLLVWALGRQKNIWTDLGALANHTARLRAGEMDRPLDLPPDHGLYQLADDLNHIQQGLHQAVEERTRSERMKVELVTNVSHDLKTPLTSILSYTELLAQEPLNPPASEYVAILEEKAHRLRAMVQDVFEVSKAATGQLPVKLERLDLGRLLRQTLADMDQAIQNSGLALRPSIPDEGIPITADSDRLYRVFQNLLSNALAYSLPGSRVYLTLTVEGEQARAIVQNTSAAELKPGVDYTARFVRGDESRTDGGSGLGLSIADSFTQACGGVLEITTEADLFTATVIFPLAR</sequence>
<dbReference type="SUPFAM" id="SSF55874">
    <property type="entry name" value="ATPase domain of HSP90 chaperone/DNA topoisomerase II/histidine kinase"/>
    <property type="match status" value="1"/>
</dbReference>
<dbReference type="InterPro" id="IPR003594">
    <property type="entry name" value="HATPase_dom"/>
</dbReference>
<dbReference type="InterPro" id="IPR036890">
    <property type="entry name" value="HATPase_C_sf"/>
</dbReference>
<dbReference type="PROSITE" id="PS50109">
    <property type="entry name" value="HIS_KIN"/>
    <property type="match status" value="1"/>
</dbReference>
<comment type="catalytic activity">
    <reaction evidence="1">
        <text>ATP + protein L-histidine = ADP + protein N-phospho-L-histidine.</text>
        <dbReference type="EC" id="2.7.13.3"/>
    </reaction>
</comment>
<dbReference type="InterPro" id="IPR003660">
    <property type="entry name" value="HAMP_dom"/>
</dbReference>
<dbReference type="InterPro" id="IPR005467">
    <property type="entry name" value="His_kinase_dom"/>
</dbReference>
<dbReference type="PROSITE" id="PS50885">
    <property type="entry name" value="HAMP"/>
    <property type="match status" value="1"/>
</dbReference>
<evidence type="ECO:0000313" key="17">
    <source>
        <dbReference type="EMBL" id="MBC5722096.1"/>
    </source>
</evidence>
<comment type="caution">
    <text evidence="17">The sequence shown here is derived from an EMBL/GenBank/DDBJ whole genome shotgun (WGS) entry which is preliminary data.</text>
</comment>
<dbReference type="FunFam" id="1.10.287.130:FF:000001">
    <property type="entry name" value="Two-component sensor histidine kinase"/>
    <property type="match status" value="1"/>
</dbReference>
<dbReference type="Proteomes" id="UP000628736">
    <property type="component" value="Unassembled WGS sequence"/>
</dbReference>
<evidence type="ECO:0000256" key="14">
    <source>
        <dbReference type="SAM" id="Phobius"/>
    </source>
</evidence>
<evidence type="ECO:0000256" key="7">
    <source>
        <dbReference type="ARBA" id="ARBA00022692"/>
    </source>
</evidence>
<feature type="transmembrane region" description="Helical" evidence="14">
    <location>
        <begin position="280"/>
        <end position="298"/>
    </location>
</feature>
<name>A0A8J6J7G3_9FIRM</name>
<dbReference type="EMBL" id="JACOPO010000002">
    <property type="protein sequence ID" value="MBC5722096.1"/>
    <property type="molecule type" value="Genomic_DNA"/>
</dbReference>
<dbReference type="AlphaFoldDB" id="A0A8J6J7G3"/>
<gene>
    <name evidence="17" type="ORF">H8S11_04610</name>
</gene>
<keyword evidence="13 14" id="KW-0472">Membrane</keyword>
<evidence type="ECO:0000256" key="8">
    <source>
        <dbReference type="ARBA" id="ARBA00022741"/>
    </source>
</evidence>
<dbReference type="InterPro" id="IPR050398">
    <property type="entry name" value="HssS/ArlS-like"/>
</dbReference>
<keyword evidence="8" id="KW-0547">Nucleotide-binding</keyword>
<evidence type="ECO:0000259" key="16">
    <source>
        <dbReference type="PROSITE" id="PS50885"/>
    </source>
</evidence>
<evidence type="ECO:0000256" key="3">
    <source>
        <dbReference type="ARBA" id="ARBA00012438"/>
    </source>
</evidence>
<feature type="transmembrane region" description="Helical" evidence="14">
    <location>
        <begin position="428"/>
        <end position="448"/>
    </location>
</feature>
<dbReference type="SMART" id="SM00387">
    <property type="entry name" value="HATPase_c"/>
    <property type="match status" value="1"/>
</dbReference>
<dbReference type="GO" id="GO:0005886">
    <property type="term" value="C:plasma membrane"/>
    <property type="evidence" value="ECO:0007669"/>
    <property type="project" value="UniProtKB-SubCell"/>
</dbReference>
<dbReference type="InterPro" id="IPR003661">
    <property type="entry name" value="HisK_dim/P_dom"/>
</dbReference>
<feature type="transmembrane region" description="Helical" evidence="14">
    <location>
        <begin position="460"/>
        <end position="481"/>
    </location>
</feature>
<dbReference type="InterPro" id="IPR036097">
    <property type="entry name" value="HisK_dim/P_sf"/>
</dbReference>
<dbReference type="GO" id="GO:0000155">
    <property type="term" value="F:phosphorelay sensor kinase activity"/>
    <property type="evidence" value="ECO:0007669"/>
    <property type="project" value="InterPro"/>
</dbReference>
<evidence type="ECO:0000256" key="10">
    <source>
        <dbReference type="ARBA" id="ARBA00022840"/>
    </source>
</evidence>
<evidence type="ECO:0000256" key="13">
    <source>
        <dbReference type="ARBA" id="ARBA00023136"/>
    </source>
</evidence>
<dbReference type="EC" id="2.7.13.3" evidence="3"/>
<keyword evidence="4" id="KW-1003">Cell membrane</keyword>
<keyword evidence="7 14" id="KW-0812">Transmembrane</keyword>
<evidence type="ECO:0000256" key="5">
    <source>
        <dbReference type="ARBA" id="ARBA00022553"/>
    </source>
</evidence>
<evidence type="ECO:0000256" key="1">
    <source>
        <dbReference type="ARBA" id="ARBA00000085"/>
    </source>
</evidence>
<feature type="domain" description="Histidine kinase" evidence="15">
    <location>
        <begin position="552"/>
        <end position="764"/>
    </location>
</feature>
<dbReference type="GO" id="GO:0005524">
    <property type="term" value="F:ATP binding"/>
    <property type="evidence" value="ECO:0007669"/>
    <property type="project" value="UniProtKB-KW"/>
</dbReference>
<accession>A0A8J6J7G3</accession>
<protein>
    <recommendedName>
        <fullName evidence="3">histidine kinase</fullName>
        <ecNumber evidence="3">2.7.13.3</ecNumber>
    </recommendedName>
</protein>
<evidence type="ECO:0000256" key="6">
    <source>
        <dbReference type="ARBA" id="ARBA00022679"/>
    </source>
</evidence>
<dbReference type="RefSeq" id="WP_186852352.1">
    <property type="nucleotide sequence ID" value="NZ_JACOPO010000002.1"/>
</dbReference>
<dbReference type="SMART" id="SM00388">
    <property type="entry name" value="HisKA"/>
    <property type="match status" value="1"/>
</dbReference>
<keyword evidence="9 17" id="KW-0418">Kinase</keyword>
<dbReference type="Gene3D" id="3.30.565.10">
    <property type="entry name" value="Histidine kinase-like ATPase, C-terminal domain"/>
    <property type="match status" value="1"/>
</dbReference>
<comment type="subcellular location">
    <subcellularLocation>
        <location evidence="2">Cell membrane</location>
        <topology evidence="2">Multi-pass membrane protein</topology>
    </subcellularLocation>
</comment>
<keyword evidence="18" id="KW-1185">Reference proteome</keyword>
<keyword evidence="10" id="KW-0067">ATP-binding</keyword>
<reference evidence="17" key="1">
    <citation type="submission" date="2020-08" db="EMBL/GenBank/DDBJ databases">
        <title>Genome public.</title>
        <authorList>
            <person name="Liu C."/>
            <person name="Sun Q."/>
        </authorList>
    </citation>
    <scope>NUCLEOTIDE SEQUENCE</scope>
    <source>
        <strain evidence="17">NSJ-23</strain>
    </source>
</reference>
<evidence type="ECO:0000256" key="9">
    <source>
        <dbReference type="ARBA" id="ARBA00022777"/>
    </source>
</evidence>
<evidence type="ECO:0000256" key="12">
    <source>
        <dbReference type="ARBA" id="ARBA00023012"/>
    </source>
</evidence>
<proteinExistence type="predicted"/>
<evidence type="ECO:0000256" key="11">
    <source>
        <dbReference type="ARBA" id="ARBA00022989"/>
    </source>
</evidence>
<feature type="transmembrane region" description="Helical" evidence="14">
    <location>
        <begin position="240"/>
        <end position="260"/>
    </location>
</feature>
<evidence type="ECO:0000259" key="15">
    <source>
        <dbReference type="PROSITE" id="PS50109"/>
    </source>
</evidence>
<dbReference type="SUPFAM" id="SSF47384">
    <property type="entry name" value="Homodimeric domain of signal transducing histidine kinase"/>
    <property type="match status" value="1"/>
</dbReference>
<organism evidence="17 18">
    <name type="scientific">Flintibacter hominis</name>
    <dbReference type="NCBI Taxonomy" id="2763048"/>
    <lineage>
        <taxon>Bacteria</taxon>
        <taxon>Bacillati</taxon>
        <taxon>Bacillota</taxon>
        <taxon>Clostridia</taxon>
        <taxon>Eubacteriales</taxon>
        <taxon>Flintibacter</taxon>
    </lineage>
</organism>
<feature type="transmembrane region" description="Helical" evidence="14">
    <location>
        <begin position="378"/>
        <end position="395"/>
    </location>
</feature>
<evidence type="ECO:0000313" key="18">
    <source>
        <dbReference type="Proteomes" id="UP000628736"/>
    </source>
</evidence>
<dbReference type="CDD" id="cd00082">
    <property type="entry name" value="HisKA"/>
    <property type="match status" value="1"/>
</dbReference>
<dbReference type="Pfam" id="PF00512">
    <property type="entry name" value="HisKA"/>
    <property type="match status" value="1"/>
</dbReference>
<dbReference type="Pfam" id="PF02518">
    <property type="entry name" value="HATPase_c"/>
    <property type="match status" value="1"/>
</dbReference>
<keyword evidence="6" id="KW-0808">Transferase</keyword>
<keyword evidence="12" id="KW-0902">Two-component regulatory system</keyword>
<keyword evidence="5" id="KW-0597">Phosphoprotein</keyword>
<dbReference type="Gene3D" id="1.10.287.130">
    <property type="match status" value="1"/>
</dbReference>
<evidence type="ECO:0000256" key="4">
    <source>
        <dbReference type="ARBA" id="ARBA00022475"/>
    </source>
</evidence>